<organism evidence="2 3">
    <name type="scientific">Actinomadura chibensis</name>
    <dbReference type="NCBI Taxonomy" id="392828"/>
    <lineage>
        <taxon>Bacteria</taxon>
        <taxon>Bacillati</taxon>
        <taxon>Actinomycetota</taxon>
        <taxon>Actinomycetes</taxon>
        <taxon>Streptosporangiales</taxon>
        <taxon>Thermomonosporaceae</taxon>
        <taxon>Actinomadura</taxon>
    </lineage>
</organism>
<dbReference type="PANTHER" id="PTHR43162:SF1">
    <property type="entry name" value="PRESTALK A DIFFERENTIATION PROTEIN A"/>
    <property type="match status" value="1"/>
</dbReference>
<evidence type="ECO:0000313" key="2">
    <source>
        <dbReference type="EMBL" id="TYB44050.1"/>
    </source>
</evidence>
<dbReference type="Gene3D" id="3.90.25.10">
    <property type="entry name" value="UDP-galactose 4-epimerase, domain 1"/>
    <property type="match status" value="1"/>
</dbReference>
<comment type="caution">
    <text evidence="2">The sequence shown here is derived from an EMBL/GenBank/DDBJ whole genome shotgun (WGS) entry which is preliminary data.</text>
</comment>
<keyword evidence="3" id="KW-1185">Reference proteome</keyword>
<dbReference type="SUPFAM" id="SSF51735">
    <property type="entry name" value="NAD(P)-binding Rossmann-fold domains"/>
    <property type="match status" value="1"/>
</dbReference>
<reference evidence="2 3" key="1">
    <citation type="submission" date="2019-08" db="EMBL/GenBank/DDBJ databases">
        <title>Actinomadura sp. nov. CYP1-5 isolated from mountain soil.</title>
        <authorList>
            <person name="Songsumanus A."/>
            <person name="Kuncharoen N."/>
            <person name="Kudo T."/>
            <person name="Yuki M."/>
            <person name="Igarashi Y."/>
            <person name="Tanasupawat S."/>
        </authorList>
    </citation>
    <scope>NUCLEOTIDE SEQUENCE [LARGE SCALE GENOMIC DNA]</scope>
    <source>
        <strain evidence="2 3">JCM 14158</strain>
    </source>
</reference>
<proteinExistence type="predicted"/>
<dbReference type="Proteomes" id="UP000323380">
    <property type="component" value="Unassembled WGS sequence"/>
</dbReference>
<dbReference type="InterPro" id="IPR051604">
    <property type="entry name" value="Ergot_Alk_Oxidoreductase"/>
</dbReference>
<dbReference type="InterPro" id="IPR016040">
    <property type="entry name" value="NAD(P)-bd_dom"/>
</dbReference>
<dbReference type="STRING" id="1220554.GCA_001552135_06161"/>
<protein>
    <submittedName>
        <fullName evidence="2">NAD(P)H-binding protein</fullName>
    </submittedName>
</protein>
<dbReference type="EMBL" id="VSFG01000005">
    <property type="protein sequence ID" value="TYB44050.1"/>
    <property type="molecule type" value="Genomic_DNA"/>
</dbReference>
<dbReference type="AlphaFoldDB" id="A0A5D0NI05"/>
<dbReference type="Pfam" id="PF13460">
    <property type="entry name" value="NAD_binding_10"/>
    <property type="match status" value="1"/>
</dbReference>
<name>A0A5D0NI05_9ACTN</name>
<dbReference type="InterPro" id="IPR036291">
    <property type="entry name" value="NAD(P)-bd_dom_sf"/>
</dbReference>
<sequence length="295" mass="31319">MPDTHPGGTRRRPSVLVTGASGNLGREVAARLVARGAHVRALERRRSRPRPGTEPVVGDLTDPAVLREALNGMDAVFLVWPLLDSAPARPLVAELRAVRVVYVSSAAIDDGAERQSDPIVQVHADMEALLRDGGVRPVVLRSDTLASNTRGWAAQLRAGDVVSGPDMAPTPVVDERDVAEAAATVLLAPHAEPDQGPYVLTGPEVLSRADLVARLGAALHRPLRFEAVPADLARARMLADGRPEPLVDALIAAAVARPPSSRVSGDVERLTGRPPGTFARWAADRAAEFNRPDET</sequence>
<dbReference type="Gene3D" id="3.40.50.720">
    <property type="entry name" value="NAD(P)-binding Rossmann-like Domain"/>
    <property type="match status" value="1"/>
</dbReference>
<evidence type="ECO:0000313" key="3">
    <source>
        <dbReference type="Proteomes" id="UP000323380"/>
    </source>
</evidence>
<feature type="domain" description="NAD(P)-binding" evidence="1">
    <location>
        <begin position="19"/>
        <end position="188"/>
    </location>
</feature>
<gene>
    <name evidence="2" type="ORF">FXF69_24135</name>
</gene>
<dbReference type="RefSeq" id="WP_067899359.1">
    <property type="nucleotide sequence ID" value="NZ_VSFG01000005.1"/>
</dbReference>
<evidence type="ECO:0000259" key="1">
    <source>
        <dbReference type="Pfam" id="PF13460"/>
    </source>
</evidence>
<accession>A0A5D0NI05</accession>
<dbReference type="PANTHER" id="PTHR43162">
    <property type="match status" value="1"/>
</dbReference>